<gene>
    <name evidence="1" type="ORF">BEH84_04684</name>
</gene>
<dbReference type="AlphaFoldDB" id="A0A1E3ANL1"/>
<comment type="caution">
    <text evidence="1">The sequence shown here is derived from an EMBL/GenBank/DDBJ whole genome shotgun (WGS) entry which is preliminary data.</text>
</comment>
<reference evidence="1 2" key="1">
    <citation type="submission" date="2016-07" db="EMBL/GenBank/DDBJ databases">
        <title>Characterization of isolates of Eisenbergiella tayi derived from blood cultures, using whole genome sequencing.</title>
        <authorList>
            <person name="Burdz T."/>
            <person name="Wiebe D."/>
            <person name="Huynh C."/>
            <person name="Bernard K."/>
        </authorList>
    </citation>
    <scope>NUCLEOTIDE SEQUENCE [LARGE SCALE GENOMIC DNA]</scope>
    <source>
        <strain evidence="1 2">NML 120489</strain>
    </source>
</reference>
<protein>
    <submittedName>
        <fullName evidence="1">Uncharacterized protein</fullName>
    </submittedName>
</protein>
<accession>A0A1E3ANL1</accession>
<dbReference type="Proteomes" id="UP000095003">
    <property type="component" value="Unassembled WGS sequence"/>
</dbReference>
<dbReference type="GeneID" id="93305368"/>
<sequence length="57" mass="6488">MDKAYETACTLLHHMNCHDIFPAVYSHNTNNRPAVKDPDALNGINNIVRYFNQAEAK</sequence>
<dbReference type="RefSeq" id="WP_242955480.1">
    <property type="nucleotide sequence ID" value="NZ_MPDJ01000003.1"/>
</dbReference>
<organism evidence="1 2">
    <name type="scientific">Eisenbergiella tayi</name>
    <dbReference type="NCBI Taxonomy" id="1432052"/>
    <lineage>
        <taxon>Bacteria</taxon>
        <taxon>Bacillati</taxon>
        <taxon>Bacillota</taxon>
        <taxon>Clostridia</taxon>
        <taxon>Lachnospirales</taxon>
        <taxon>Lachnospiraceae</taxon>
        <taxon>Eisenbergiella</taxon>
    </lineage>
</organism>
<evidence type="ECO:0000313" key="1">
    <source>
        <dbReference type="EMBL" id="ODM10312.1"/>
    </source>
</evidence>
<evidence type="ECO:0000313" key="2">
    <source>
        <dbReference type="Proteomes" id="UP000095003"/>
    </source>
</evidence>
<dbReference type="EMBL" id="MCGI01000004">
    <property type="protein sequence ID" value="ODM10312.1"/>
    <property type="molecule type" value="Genomic_DNA"/>
</dbReference>
<proteinExistence type="predicted"/>
<name>A0A1E3ANL1_9FIRM</name>